<dbReference type="SUPFAM" id="SSF141868">
    <property type="entry name" value="EAL domain-like"/>
    <property type="match status" value="1"/>
</dbReference>
<dbReference type="Gene3D" id="3.20.20.450">
    <property type="entry name" value="EAL domain"/>
    <property type="match status" value="1"/>
</dbReference>
<dbReference type="AlphaFoldDB" id="A0A318T6I6"/>
<evidence type="ECO:0000256" key="7">
    <source>
        <dbReference type="ARBA" id="ARBA00022989"/>
    </source>
</evidence>
<evidence type="ECO:0000256" key="4">
    <source>
        <dbReference type="ARBA" id="ARBA00022636"/>
    </source>
</evidence>
<gene>
    <name evidence="11" type="ORF">C7477_101292</name>
</gene>
<evidence type="ECO:0000256" key="1">
    <source>
        <dbReference type="ARBA" id="ARBA00004651"/>
    </source>
</evidence>
<dbReference type="RefSeq" id="WP_110748057.1">
    <property type="nucleotide sequence ID" value="NZ_QJTF01000001.1"/>
</dbReference>
<dbReference type="InterPro" id="IPR050706">
    <property type="entry name" value="Cyclic-di-GMP_PDE-like"/>
</dbReference>
<evidence type="ECO:0000256" key="3">
    <source>
        <dbReference type="ARBA" id="ARBA00022475"/>
    </source>
</evidence>
<sequence length="539" mass="59108">MIDRLRPIFRTSPILLVVLLTALVGGAFGHVLGNRMRMSSDKEDMTTYSNQLMTHATSVINAAKGALNIANASPYPFCSAAEIELLRNILFETRNVKDIGRIRDGNVVCSTILGKPDRHVRMPRAAPIELADGLKVYPDVPLAVSNTQATILSKANSDAVIDPRAFDTLQEAPYRFAVFYGDIDAQRFGQIFGDKGAGSPQSSGPEAWDLQDGILRRDSCDSRSGLCIAVWADADALGTDNYVNAITALGAALGALGGLGWIDFRRRDQSLMARLSRALAREELTLVYQPVVDVADERIVAAEALIRWWSNGDFIPPDVFIALAEQRGMAGQITRYVLDHVIQEMGETLRLHRDFRITINVTASDLNDPKFLAAIEEGLHYAQIEPEQIGIELTERSAADSHAAIEGIARLRARGHSVYIDDFGTGYSSLSYLGELKVDALKMDRAFTRTVGTDAVTVSIVPQIIDMATKHKLAIVAEGIETEAQAAYFRGLPVRILGQGWFYGRPVSAPRLIKRLEQQDGIIALRKHRKKNRPGTQAG</sequence>
<dbReference type="PANTHER" id="PTHR33121">
    <property type="entry name" value="CYCLIC DI-GMP PHOSPHODIESTERASE PDEF"/>
    <property type="match status" value="1"/>
</dbReference>
<accession>A0A318T6I6</accession>
<dbReference type="EMBL" id="QJTF01000001">
    <property type="protein sequence ID" value="PYE90618.1"/>
    <property type="molecule type" value="Genomic_DNA"/>
</dbReference>
<evidence type="ECO:0000256" key="8">
    <source>
        <dbReference type="ARBA" id="ARBA00023136"/>
    </source>
</evidence>
<comment type="catalytic activity">
    <reaction evidence="9">
        <text>3',3'-c-di-GMP + H2O = 5'-phosphoguanylyl(3'-&gt;5')guanosine + H(+)</text>
        <dbReference type="Rhea" id="RHEA:24902"/>
        <dbReference type="ChEBI" id="CHEBI:15377"/>
        <dbReference type="ChEBI" id="CHEBI:15378"/>
        <dbReference type="ChEBI" id="CHEBI:58754"/>
        <dbReference type="ChEBI" id="CHEBI:58805"/>
        <dbReference type="EC" id="3.1.4.52"/>
    </reaction>
</comment>
<name>A0A318T6I6_9HYPH</name>
<keyword evidence="6" id="KW-0378">Hydrolase</keyword>
<dbReference type="Proteomes" id="UP000247454">
    <property type="component" value="Unassembled WGS sequence"/>
</dbReference>
<keyword evidence="5" id="KW-0812">Transmembrane</keyword>
<evidence type="ECO:0000313" key="11">
    <source>
        <dbReference type="EMBL" id="PYE90618.1"/>
    </source>
</evidence>
<organism evidence="11 12">
    <name type="scientific">Phyllobacterium leguminum</name>
    <dbReference type="NCBI Taxonomy" id="314237"/>
    <lineage>
        <taxon>Bacteria</taxon>
        <taxon>Pseudomonadati</taxon>
        <taxon>Pseudomonadota</taxon>
        <taxon>Alphaproteobacteria</taxon>
        <taxon>Hyphomicrobiales</taxon>
        <taxon>Phyllobacteriaceae</taxon>
        <taxon>Phyllobacterium</taxon>
    </lineage>
</organism>
<dbReference type="InterPro" id="IPR024744">
    <property type="entry name" value="CSS-motif_dom"/>
</dbReference>
<evidence type="ECO:0000256" key="6">
    <source>
        <dbReference type="ARBA" id="ARBA00022801"/>
    </source>
</evidence>
<dbReference type="OrthoDB" id="9814202at2"/>
<dbReference type="Pfam" id="PF12792">
    <property type="entry name" value="CSS-motif"/>
    <property type="match status" value="1"/>
</dbReference>
<reference evidence="11 12" key="1">
    <citation type="submission" date="2018-06" db="EMBL/GenBank/DDBJ databases">
        <title>Genomic Encyclopedia of Type Strains, Phase III (KMG-III): the genomes of soil and plant-associated and newly described type strains.</title>
        <authorList>
            <person name="Whitman W."/>
        </authorList>
    </citation>
    <scope>NUCLEOTIDE SEQUENCE [LARGE SCALE GENOMIC DNA]</scope>
    <source>
        <strain evidence="11 12">ORS 1419</strain>
    </source>
</reference>
<evidence type="ECO:0000256" key="2">
    <source>
        <dbReference type="ARBA" id="ARBA00012282"/>
    </source>
</evidence>
<evidence type="ECO:0000256" key="9">
    <source>
        <dbReference type="ARBA" id="ARBA00034290"/>
    </source>
</evidence>
<dbReference type="Pfam" id="PF00563">
    <property type="entry name" value="EAL"/>
    <property type="match status" value="1"/>
</dbReference>
<dbReference type="EC" id="3.1.4.52" evidence="2"/>
<dbReference type="PROSITE" id="PS50883">
    <property type="entry name" value="EAL"/>
    <property type="match status" value="1"/>
</dbReference>
<keyword evidence="7" id="KW-1133">Transmembrane helix</keyword>
<proteinExistence type="predicted"/>
<keyword evidence="8" id="KW-0472">Membrane</keyword>
<dbReference type="CDD" id="cd01948">
    <property type="entry name" value="EAL"/>
    <property type="match status" value="1"/>
</dbReference>
<keyword evidence="3" id="KW-1003">Cell membrane</keyword>
<keyword evidence="12" id="KW-1185">Reference proteome</keyword>
<comment type="subcellular location">
    <subcellularLocation>
        <location evidence="1">Cell membrane</location>
        <topology evidence="1">Multi-pass membrane protein</topology>
    </subcellularLocation>
</comment>
<dbReference type="GO" id="GO:0071111">
    <property type="term" value="F:cyclic-guanylate-specific phosphodiesterase activity"/>
    <property type="evidence" value="ECO:0007669"/>
    <property type="project" value="UniProtKB-EC"/>
</dbReference>
<dbReference type="GO" id="GO:0005886">
    <property type="term" value="C:plasma membrane"/>
    <property type="evidence" value="ECO:0007669"/>
    <property type="project" value="UniProtKB-SubCell"/>
</dbReference>
<feature type="domain" description="EAL" evidence="10">
    <location>
        <begin position="268"/>
        <end position="520"/>
    </location>
</feature>
<dbReference type="InterPro" id="IPR001633">
    <property type="entry name" value="EAL_dom"/>
</dbReference>
<evidence type="ECO:0000259" key="10">
    <source>
        <dbReference type="PROSITE" id="PS50883"/>
    </source>
</evidence>
<protein>
    <recommendedName>
        <fullName evidence="2">cyclic-guanylate-specific phosphodiesterase</fullName>
        <ecNumber evidence="2">3.1.4.52</ecNumber>
    </recommendedName>
</protein>
<dbReference type="InterPro" id="IPR035919">
    <property type="entry name" value="EAL_sf"/>
</dbReference>
<comment type="caution">
    <text evidence="11">The sequence shown here is derived from an EMBL/GenBank/DDBJ whole genome shotgun (WGS) entry which is preliminary data.</text>
</comment>
<dbReference type="SMART" id="SM00052">
    <property type="entry name" value="EAL"/>
    <property type="match status" value="1"/>
</dbReference>
<evidence type="ECO:0000313" key="12">
    <source>
        <dbReference type="Proteomes" id="UP000247454"/>
    </source>
</evidence>
<dbReference type="PANTHER" id="PTHR33121:SF81">
    <property type="entry name" value="CYCLIC DI-GMP PHOSPHODIESTERASE PDEB-RELATED"/>
    <property type="match status" value="1"/>
</dbReference>
<keyword evidence="4" id="KW-0973">c-di-GMP</keyword>
<evidence type="ECO:0000256" key="5">
    <source>
        <dbReference type="ARBA" id="ARBA00022692"/>
    </source>
</evidence>